<dbReference type="RefSeq" id="WP_213536791.1">
    <property type="nucleotide sequence ID" value="NZ_BOVQ01000009.1"/>
</dbReference>
<keyword evidence="7" id="KW-1185">Reference proteome</keyword>
<evidence type="ECO:0000313" key="6">
    <source>
        <dbReference type="EMBL" id="MFC4653062.1"/>
    </source>
</evidence>
<dbReference type="Proteomes" id="UP001595987">
    <property type="component" value="Unassembled WGS sequence"/>
</dbReference>
<organism evidence="6 7">
    <name type="scientific">Lactococcus nasutitermitis</name>
    <dbReference type="NCBI Taxonomy" id="1652957"/>
    <lineage>
        <taxon>Bacteria</taxon>
        <taxon>Bacillati</taxon>
        <taxon>Bacillota</taxon>
        <taxon>Bacilli</taxon>
        <taxon>Lactobacillales</taxon>
        <taxon>Streptococcaceae</taxon>
        <taxon>Lactococcus</taxon>
    </lineage>
</organism>
<dbReference type="EMBL" id="JBHSGD010000007">
    <property type="protein sequence ID" value="MFC4653062.1"/>
    <property type="molecule type" value="Genomic_DNA"/>
</dbReference>
<dbReference type="Pfam" id="PF01183">
    <property type="entry name" value="Glyco_hydro_25"/>
    <property type="match status" value="1"/>
</dbReference>
<dbReference type="Pfam" id="PF18885">
    <property type="entry name" value="DUF5648"/>
    <property type="match status" value="1"/>
</dbReference>
<sequence length="429" mass="47487">MSHKKILLIPLLFFAFLSTKSILADDTAASVNATPNNHPMGYYISPISTSTTTSIPKASTTSYRTGAIKVEALSYHLLSSANTPANLSSTDTSLPSKDAVDVSSYQSWMTQNDFNALKKAGVKTVVVKLTESTTYTNPYAKSEIQMAQNAGLNIAVYHFADFGNPASEASYFVKVAQSLGLPTRTTMIEDAENTSYTGNWTTASQTFAKTVRAAGYPNVKFYTSQSWATSNKMNATTLGAKNMWIAQYLYGKPSNNNLQNMQYGAWQYSSQMYFTGMSTSSPLDVSIDYSNLFNDNSAISYVYRVYNPNSGEHFYTENSYEAQQLDKTGWNLEGVGWSASTSTSSSPVYRLYNPNGGYHFYTMSSYEKNSLVKSGWRYEGISFRSAGSTPIYRAYNPHNGMHNYTTNAYEQNSLVKAGWKNEGIAFYSE</sequence>
<keyword evidence="2" id="KW-0378">Hydrolase</keyword>
<name>A0ABV9JFD3_9LACT</name>
<feature type="signal peptide" evidence="4">
    <location>
        <begin position="1"/>
        <end position="24"/>
    </location>
</feature>
<protein>
    <submittedName>
        <fullName evidence="6">GH25 family lysozyme</fullName>
    </submittedName>
</protein>
<evidence type="ECO:0000259" key="5">
    <source>
        <dbReference type="Pfam" id="PF18885"/>
    </source>
</evidence>
<accession>A0ABV9JFD3</accession>
<dbReference type="InterPro" id="IPR002053">
    <property type="entry name" value="Glyco_hydro_25"/>
</dbReference>
<evidence type="ECO:0000256" key="4">
    <source>
        <dbReference type="SAM" id="SignalP"/>
    </source>
</evidence>
<evidence type="ECO:0000256" key="3">
    <source>
        <dbReference type="ARBA" id="ARBA00023295"/>
    </source>
</evidence>
<dbReference type="InterPro" id="IPR043708">
    <property type="entry name" value="DUF5648"/>
</dbReference>
<dbReference type="SUPFAM" id="SSF51445">
    <property type="entry name" value="(Trans)glycosidases"/>
    <property type="match status" value="1"/>
</dbReference>
<feature type="domain" description="DUF5648" evidence="5">
    <location>
        <begin position="302"/>
        <end position="428"/>
    </location>
</feature>
<dbReference type="PANTHER" id="PTHR34135">
    <property type="entry name" value="LYSOZYME"/>
    <property type="match status" value="1"/>
</dbReference>
<dbReference type="InterPro" id="IPR017853">
    <property type="entry name" value="GH"/>
</dbReference>
<dbReference type="InterPro" id="IPR018077">
    <property type="entry name" value="Glyco_hydro_fam25_subgr"/>
</dbReference>
<comment type="caution">
    <text evidence="6">The sequence shown here is derived from an EMBL/GenBank/DDBJ whole genome shotgun (WGS) entry which is preliminary data.</text>
</comment>
<keyword evidence="3" id="KW-0326">Glycosidase</keyword>
<evidence type="ECO:0000256" key="2">
    <source>
        <dbReference type="ARBA" id="ARBA00022801"/>
    </source>
</evidence>
<keyword evidence="4" id="KW-0732">Signal</keyword>
<reference evidence="7" key="1">
    <citation type="journal article" date="2019" name="Int. J. Syst. Evol. Microbiol.">
        <title>The Global Catalogue of Microorganisms (GCM) 10K type strain sequencing project: providing services to taxonomists for standard genome sequencing and annotation.</title>
        <authorList>
            <consortium name="The Broad Institute Genomics Platform"/>
            <consortium name="The Broad Institute Genome Sequencing Center for Infectious Disease"/>
            <person name="Wu L."/>
            <person name="Ma J."/>
        </authorList>
    </citation>
    <scope>NUCLEOTIDE SEQUENCE [LARGE SCALE GENOMIC DNA]</scope>
    <source>
        <strain evidence="7">CCUG 63287</strain>
    </source>
</reference>
<evidence type="ECO:0000313" key="7">
    <source>
        <dbReference type="Proteomes" id="UP001595987"/>
    </source>
</evidence>
<dbReference type="PROSITE" id="PS51904">
    <property type="entry name" value="GLYCOSYL_HYDROL_F25_2"/>
    <property type="match status" value="1"/>
</dbReference>
<evidence type="ECO:0000256" key="1">
    <source>
        <dbReference type="ARBA" id="ARBA00010646"/>
    </source>
</evidence>
<dbReference type="Gene3D" id="3.20.20.80">
    <property type="entry name" value="Glycosidases"/>
    <property type="match status" value="1"/>
</dbReference>
<dbReference type="SMART" id="SM00641">
    <property type="entry name" value="Glyco_25"/>
    <property type="match status" value="1"/>
</dbReference>
<proteinExistence type="inferred from homology"/>
<dbReference type="PANTHER" id="PTHR34135:SF2">
    <property type="entry name" value="LYSOZYME"/>
    <property type="match status" value="1"/>
</dbReference>
<feature type="chain" id="PRO_5045141760" evidence="4">
    <location>
        <begin position="25"/>
        <end position="429"/>
    </location>
</feature>
<gene>
    <name evidence="6" type="ORF">ACFO26_09090</name>
</gene>
<comment type="similarity">
    <text evidence="1">Belongs to the glycosyl hydrolase 25 family.</text>
</comment>